<dbReference type="PANTHER" id="PTHR24410:SF23">
    <property type="entry name" value="BTB DOMAIN-CONTAINING PROTEIN-RELATED"/>
    <property type="match status" value="1"/>
</dbReference>
<proteinExistence type="predicted"/>
<evidence type="ECO:0000259" key="2">
    <source>
        <dbReference type="PROSITE" id="PS51886"/>
    </source>
</evidence>
<dbReference type="InterPro" id="IPR051481">
    <property type="entry name" value="BTB-POZ/Galectin-3-binding"/>
</dbReference>
<dbReference type="InterPro" id="IPR011333">
    <property type="entry name" value="SKP1/BTB/POZ_sf"/>
</dbReference>
<dbReference type="Pfam" id="PF00651">
    <property type="entry name" value="BTB"/>
    <property type="match status" value="1"/>
</dbReference>
<dbReference type="PROSITE" id="PS50097">
    <property type="entry name" value="BTB"/>
    <property type="match status" value="1"/>
</dbReference>
<evidence type="ECO:0000313" key="3">
    <source>
        <dbReference type="EMBL" id="EXX59724.1"/>
    </source>
</evidence>
<dbReference type="HOGENOM" id="CLU_021542_0_2_1"/>
<dbReference type="InterPro" id="IPR000210">
    <property type="entry name" value="BTB/POZ_dom"/>
</dbReference>
<accession>A0A015JXB0</accession>
<dbReference type="Pfam" id="PF07534">
    <property type="entry name" value="TLD"/>
    <property type="match status" value="1"/>
</dbReference>
<dbReference type="Proteomes" id="UP000022910">
    <property type="component" value="Unassembled WGS sequence"/>
</dbReference>
<organism evidence="3 4">
    <name type="scientific">Rhizophagus irregularis (strain DAOM 197198w)</name>
    <name type="common">Glomus intraradices</name>
    <dbReference type="NCBI Taxonomy" id="1432141"/>
    <lineage>
        <taxon>Eukaryota</taxon>
        <taxon>Fungi</taxon>
        <taxon>Fungi incertae sedis</taxon>
        <taxon>Mucoromycota</taxon>
        <taxon>Glomeromycotina</taxon>
        <taxon>Glomeromycetes</taxon>
        <taxon>Glomerales</taxon>
        <taxon>Glomeraceae</taxon>
        <taxon>Rhizophagus</taxon>
    </lineage>
</organism>
<evidence type="ECO:0000313" key="4">
    <source>
        <dbReference type="Proteomes" id="UP000022910"/>
    </source>
</evidence>
<name>A0A015JXB0_RHIIW</name>
<dbReference type="Gene3D" id="3.30.710.10">
    <property type="entry name" value="Potassium Channel Kv1.1, Chain A"/>
    <property type="match status" value="1"/>
</dbReference>
<evidence type="ECO:0000259" key="1">
    <source>
        <dbReference type="PROSITE" id="PS50097"/>
    </source>
</evidence>
<dbReference type="AlphaFoldDB" id="A0A015JXB0"/>
<comment type="caution">
    <text evidence="3">The sequence shown here is derived from an EMBL/GenBank/DDBJ whole genome shotgun (WGS) entry which is preliminary data.</text>
</comment>
<reference evidence="3 4" key="1">
    <citation type="submission" date="2014-02" db="EMBL/GenBank/DDBJ databases">
        <title>Single nucleus genome sequencing reveals high similarity among nuclei of an endomycorrhizal fungus.</title>
        <authorList>
            <person name="Lin K."/>
            <person name="Geurts R."/>
            <person name="Zhang Z."/>
            <person name="Limpens E."/>
            <person name="Saunders D.G."/>
            <person name="Mu D."/>
            <person name="Pang E."/>
            <person name="Cao H."/>
            <person name="Cha H."/>
            <person name="Lin T."/>
            <person name="Zhou Q."/>
            <person name="Shang Y."/>
            <person name="Li Y."/>
            <person name="Ivanov S."/>
            <person name="Sharma T."/>
            <person name="Velzen R.V."/>
            <person name="Ruijter N.D."/>
            <person name="Aanen D.K."/>
            <person name="Win J."/>
            <person name="Kamoun S."/>
            <person name="Bisseling T."/>
            <person name="Huang S."/>
        </authorList>
    </citation>
    <scope>NUCLEOTIDE SEQUENCE [LARGE SCALE GENOMIC DNA]</scope>
    <source>
        <strain evidence="4">DAOM197198w</strain>
    </source>
</reference>
<dbReference type="SMART" id="SM00225">
    <property type="entry name" value="BTB"/>
    <property type="match status" value="1"/>
</dbReference>
<dbReference type="PROSITE" id="PS51886">
    <property type="entry name" value="TLDC"/>
    <property type="match status" value="1"/>
</dbReference>
<evidence type="ECO:0008006" key="5">
    <source>
        <dbReference type="Google" id="ProtNLM"/>
    </source>
</evidence>
<feature type="domain" description="TLDc" evidence="2">
    <location>
        <begin position="320"/>
        <end position="489"/>
    </location>
</feature>
<gene>
    <name evidence="3" type="ORF">RirG_186550</name>
</gene>
<dbReference type="SMR" id="A0A015JXB0"/>
<dbReference type="EMBL" id="JEMT01026227">
    <property type="protein sequence ID" value="EXX59724.1"/>
    <property type="molecule type" value="Genomic_DNA"/>
</dbReference>
<dbReference type="SUPFAM" id="SSF54695">
    <property type="entry name" value="POZ domain"/>
    <property type="match status" value="1"/>
</dbReference>
<dbReference type="InterPro" id="IPR006571">
    <property type="entry name" value="TLDc_dom"/>
</dbReference>
<feature type="domain" description="BTB" evidence="1">
    <location>
        <begin position="18"/>
        <end position="87"/>
    </location>
</feature>
<protein>
    <recommendedName>
        <fullName evidence="5">Kelch-like protein 17</fullName>
    </recommendedName>
</protein>
<dbReference type="CDD" id="cd18186">
    <property type="entry name" value="BTB_POZ_ZBTB_KLHL-like"/>
    <property type="match status" value="1"/>
</dbReference>
<sequence>MNVTLENYAKILEDSDEYNVIIKIGQEPNLKEFNAHSIILRAQSPYFHRALSTEWRKEENGKILFEKPNVSPKIFEFILKYLYSGDIISLNNFNYSEFTDIIIAADEFILHDLVSYIEQKLLMSYNTWSKKCFVQIYKCVLEQEFCKELQTFFEERINEKPSTILESEDFTLLDEEMIIRFLRLEDHCMNEIDVWNNVRTWAIAQNPTITFDGNPRTWTEENFLSLKETLSQCINFIKFPSVTSEEFYAHVKPFRQIFPPDFYEDLLWKYINNDEPKPHSSDTTKVKSYSDVAAQNIQNIQNIWNTPNIRQNSSIQIDSDIIGNNHAALISRWIRRTMNKSCLGFNLIMNSSIDGFSSQIFGRKCDEIRPTLVILTVEGTNEILGGFNPLRWGSRGECWKDTRDSFIFSFPDGQDHTNHRYSRVNPVCEKKAIYRSGSNGPNFGGGDLTLGRQTSLKRDCICVQTNYLVPIRDDFEYFRASSYEIFEVLI</sequence>
<dbReference type="PANTHER" id="PTHR24410">
    <property type="entry name" value="HL07962P-RELATED"/>
    <property type="match status" value="1"/>
</dbReference>
<dbReference type="OrthoDB" id="8922241at2759"/>
<keyword evidence="4" id="KW-1185">Reference proteome</keyword>